<dbReference type="AlphaFoldDB" id="A0A6A6UNG3"/>
<gene>
    <name evidence="1" type="ORF">BT63DRAFT_410341</name>
</gene>
<proteinExistence type="predicted"/>
<sequence length="201" mass="22684">MPQCKTELNQISGGVMQLRPDVFQEFYEAVENSDPPIPINYEHRFEPVPPTLFATPEICSEFLVYGPAQTAWDGLRIWDSTPSSFTKRARGPFTPCIAIRVPNKICRYKPIRSGHRIISGHRDHESQSLIIWPRDRETTDIRGMLPLLPNNTRLACFVKEKDMNVSIRLGPYGPCYVLVPVAAASLVPDTPTVLPISEHSE</sequence>
<accession>A0A6A6UNG3</accession>
<reference evidence="1" key="1">
    <citation type="journal article" date="2020" name="Stud. Mycol.">
        <title>101 Dothideomycetes genomes: a test case for predicting lifestyles and emergence of pathogens.</title>
        <authorList>
            <person name="Haridas S."/>
            <person name="Albert R."/>
            <person name="Binder M."/>
            <person name="Bloem J."/>
            <person name="Labutti K."/>
            <person name="Salamov A."/>
            <person name="Andreopoulos B."/>
            <person name="Baker S."/>
            <person name="Barry K."/>
            <person name="Bills G."/>
            <person name="Bluhm B."/>
            <person name="Cannon C."/>
            <person name="Castanera R."/>
            <person name="Culley D."/>
            <person name="Daum C."/>
            <person name="Ezra D."/>
            <person name="Gonzalez J."/>
            <person name="Henrissat B."/>
            <person name="Kuo A."/>
            <person name="Liang C."/>
            <person name="Lipzen A."/>
            <person name="Lutzoni F."/>
            <person name="Magnuson J."/>
            <person name="Mondo S."/>
            <person name="Nolan M."/>
            <person name="Ohm R."/>
            <person name="Pangilinan J."/>
            <person name="Park H.-J."/>
            <person name="Ramirez L."/>
            <person name="Alfaro M."/>
            <person name="Sun H."/>
            <person name="Tritt A."/>
            <person name="Yoshinaga Y."/>
            <person name="Zwiers L.-H."/>
            <person name="Turgeon B."/>
            <person name="Goodwin S."/>
            <person name="Spatafora J."/>
            <person name="Crous P."/>
            <person name="Grigoriev I."/>
        </authorList>
    </citation>
    <scope>NUCLEOTIDE SEQUENCE</scope>
    <source>
        <strain evidence="1">CBS 115976</strain>
    </source>
</reference>
<keyword evidence="2" id="KW-1185">Reference proteome</keyword>
<dbReference type="EMBL" id="MU004231">
    <property type="protein sequence ID" value="KAF2673320.1"/>
    <property type="molecule type" value="Genomic_DNA"/>
</dbReference>
<evidence type="ECO:0000313" key="2">
    <source>
        <dbReference type="Proteomes" id="UP000799302"/>
    </source>
</evidence>
<organism evidence="1 2">
    <name type="scientific">Microthyrium microscopicum</name>
    <dbReference type="NCBI Taxonomy" id="703497"/>
    <lineage>
        <taxon>Eukaryota</taxon>
        <taxon>Fungi</taxon>
        <taxon>Dikarya</taxon>
        <taxon>Ascomycota</taxon>
        <taxon>Pezizomycotina</taxon>
        <taxon>Dothideomycetes</taxon>
        <taxon>Dothideomycetes incertae sedis</taxon>
        <taxon>Microthyriales</taxon>
        <taxon>Microthyriaceae</taxon>
        <taxon>Microthyrium</taxon>
    </lineage>
</organism>
<protein>
    <submittedName>
        <fullName evidence="1">Uncharacterized protein</fullName>
    </submittedName>
</protein>
<dbReference type="Proteomes" id="UP000799302">
    <property type="component" value="Unassembled WGS sequence"/>
</dbReference>
<name>A0A6A6UNG3_9PEZI</name>
<evidence type="ECO:0000313" key="1">
    <source>
        <dbReference type="EMBL" id="KAF2673320.1"/>
    </source>
</evidence>